<dbReference type="EMBL" id="JAINUF010000002">
    <property type="protein sequence ID" value="KAJ8376822.1"/>
    <property type="molecule type" value="Genomic_DNA"/>
</dbReference>
<evidence type="ECO:0000313" key="1">
    <source>
        <dbReference type="EMBL" id="KAJ8376822.1"/>
    </source>
</evidence>
<evidence type="ECO:0000313" key="2">
    <source>
        <dbReference type="Proteomes" id="UP001152622"/>
    </source>
</evidence>
<sequence>MVWGGISLEGRTNLDVLANGTLTAVRYRDEILRPIVRPYAGAMGPGFLLKSLPALRQLTPNSQLFIQQCALPKPPAAPQQGVTPAPVALAGHSKPAQPGLVTVQSRRPAQLLSSTHLRSLPAVRQLTPNSQLFIQQCALPKPPVAPQQGVTPAPVALAGHSKPAQPGLVTVQSRRPAQLLSSTHLPAWLLAPRAIEKFNQLARSGPEGSKYAAGPPGRW</sequence>
<dbReference type="OrthoDB" id="8942091at2759"/>
<keyword evidence="2" id="KW-1185">Reference proteome</keyword>
<proteinExistence type="predicted"/>
<name>A0A9Q1G7C0_SYNKA</name>
<protein>
    <submittedName>
        <fullName evidence="1">Uncharacterized protein</fullName>
    </submittedName>
</protein>
<accession>A0A9Q1G7C0</accession>
<comment type="caution">
    <text evidence="1">The sequence shown here is derived from an EMBL/GenBank/DDBJ whole genome shotgun (WGS) entry which is preliminary data.</text>
</comment>
<dbReference type="AlphaFoldDB" id="A0A9Q1G7C0"/>
<reference evidence="1" key="1">
    <citation type="journal article" date="2023" name="Science">
        <title>Genome structures resolve the early diversification of teleost fishes.</title>
        <authorList>
            <person name="Parey E."/>
            <person name="Louis A."/>
            <person name="Montfort J."/>
            <person name="Bouchez O."/>
            <person name="Roques C."/>
            <person name="Iampietro C."/>
            <person name="Lluch J."/>
            <person name="Castinel A."/>
            <person name="Donnadieu C."/>
            <person name="Desvignes T."/>
            <person name="Floi Bucao C."/>
            <person name="Jouanno E."/>
            <person name="Wen M."/>
            <person name="Mejri S."/>
            <person name="Dirks R."/>
            <person name="Jansen H."/>
            <person name="Henkel C."/>
            <person name="Chen W.J."/>
            <person name="Zahm M."/>
            <person name="Cabau C."/>
            <person name="Klopp C."/>
            <person name="Thompson A.W."/>
            <person name="Robinson-Rechavi M."/>
            <person name="Braasch I."/>
            <person name="Lecointre G."/>
            <person name="Bobe J."/>
            <person name="Postlethwait J.H."/>
            <person name="Berthelot C."/>
            <person name="Roest Crollius H."/>
            <person name="Guiguen Y."/>
        </authorList>
    </citation>
    <scope>NUCLEOTIDE SEQUENCE</scope>
    <source>
        <strain evidence="1">WJC10195</strain>
    </source>
</reference>
<gene>
    <name evidence="1" type="ORF">SKAU_G00074020</name>
</gene>
<organism evidence="1 2">
    <name type="scientific">Synaphobranchus kaupii</name>
    <name type="common">Kaup's arrowtooth eel</name>
    <dbReference type="NCBI Taxonomy" id="118154"/>
    <lineage>
        <taxon>Eukaryota</taxon>
        <taxon>Metazoa</taxon>
        <taxon>Chordata</taxon>
        <taxon>Craniata</taxon>
        <taxon>Vertebrata</taxon>
        <taxon>Euteleostomi</taxon>
        <taxon>Actinopterygii</taxon>
        <taxon>Neopterygii</taxon>
        <taxon>Teleostei</taxon>
        <taxon>Anguilliformes</taxon>
        <taxon>Synaphobranchidae</taxon>
        <taxon>Synaphobranchus</taxon>
    </lineage>
</organism>
<dbReference type="Proteomes" id="UP001152622">
    <property type="component" value="Chromosome 2"/>
</dbReference>